<dbReference type="NCBIfam" id="TIGR00397">
    <property type="entry name" value="mauM_napG"/>
    <property type="match status" value="1"/>
</dbReference>
<reference evidence="7 8" key="1">
    <citation type="journal article" date="2005" name="DNA Res.">
        <title>Complete genome sequence of the facultative anaerobic magnetotactic bacterium Magnetospirillum sp. strain AMB-1.</title>
        <authorList>
            <person name="Matsunaga T."/>
            <person name="Okamura Y."/>
            <person name="Fukuda Y."/>
            <person name="Wahyudi A.T."/>
            <person name="Murase Y."/>
            <person name="Takeyama H."/>
        </authorList>
    </citation>
    <scope>NUCLEOTIDE SEQUENCE [LARGE SCALE GENOMIC DNA]</scope>
    <source>
        <strain evidence="8">ATCC 700264 / AMB-1</strain>
    </source>
</reference>
<keyword evidence="3" id="KW-0677">Repeat</keyword>
<accession>Q2W3T2</accession>
<dbReference type="STRING" id="342108.amb2689"/>
<dbReference type="PROSITE" id="PS51379">
    <property type="entry name" value="4FE4S_FER_2"/>
    <property type="match status" value="3"/>
</dbReference>
<feature type="region of interest" description="Disordered" evidence="5">
    <location>
        <begin position="233"/>
        <end position="275"/>
    </location>
</feature>
<dbReference type="InterPro" id="IPR017896">
    <property type="entry name" value="4Fe4S_Fe-S-bd"/>
</dbReference>
<proteinExistence type="predicted"/>
<dbReference type="KEGG" id="mag:amb2689"/>
<keyword evidence="2" id="KW-0004">4Fe-4S</keyword>
<evidence type="ECO:0000259" key="6">
    <source>
        <dbReference type="PROSITE" id="PS51379"/>
    </source>
</evidence>
<feature type="domain" description="4Fe-4S ferredoxin-type" evidence="6">
    <location>
        <begin position="55"/>
        <end position="85"/>
    </location>
</feature>
<evidence type="ECO:0000256" key="2">
    <source>
        <dbReference type="ARBA" id="ARBA00022485"/>
    </source>
</evidence>
<evidence type="ECO:0000313" key="7">
    <source>
        <dbReference type="EMBL" id="BAE51493.1"/>
    </source>
</evidence>
<dbReference type="EMBL" id="AP007255">
    <property type="protein sequence ID" value="BAE51493.1"/>
    <property type="molecule type" value="Genomic_DNA"/>
</dbReference>
<evidence type="ECO:0000313" key="8">
    <source>
        <dbReference type="Proteomes" id="UP000007058"/>
    </source>
</evidence>
<evidence type="ECO:0000256" key="4">
    <source>
        <dbReference type="ARBA" id="ARBA00022982"/>
    </source>
</evidence>
<evidence type="ECO:0000256" key="3">
    <source>
        <dbReference type="ARBA" id="ARBA00022737"/>
    </source>
</evidence>
<dbReference type="NCBIfam" id="NF007012">
    <property type="entry name" value="PRK09476.1"/>
    <property type="match status" value="1"/>
</dbReference>
<evidence type="ECO:0000256" key="1">
    <source>
        <dbReference type="ARBA" id="ARBA00022448"/>
    </source>
</evidence>
<evidence type="ECO:0000256" key="5">
    <source>
        <dbReference type="SAM" id="MobiDB-lite"/>
    </source>
</evidence>
<dbReference type="RefSeq" id="WP_011385069.1">
    <property type="nucleotide sequence ID" value="NC_007626.1"/>
</dbReference>
<dbReference type="Gene3D" id="3.30.70.20">
    <property type="match status" value="2"/>
</dbReference>
<feature type="domain" description="4Fe-4S ferredoxin-type" evidence="6">
    <location>
        <begin position="92"/>
        <end position="125"/>
    </location>
</feature>
<dbReference type="CDD" id="cd16373">
    <property type="entry name" value="DMSOR_beta_like"/>
    <property type="match status" value="1"/>
</dbReference>
<keyword evidence="1" id="KW-0813">Transport</keyword>
<organism evidence="7 8">
    <name type="scientific">Paramagnetospirillum magneticum (strain ATCC 700264 / AMB-1)</name>
    <name type="common">Magnetospirillum magneticum</name>
    <dbReference type="NCBI Taxonomy" id="342108"/>
    <lineage>
        <taxon>Bacteria</taxon>
        <taxon>Pseudomonadati</taxon>
        <taxon>Pseudomonadota</taxon>
        <taxon>Alphaproteobacteria</taxon>
        <taxon>Rhodospirillales</taxon>
        <taxon>Magnetospirillaceae</taxon>
        <taxon>Paramagnetospirillum</taxon>
    </lineage>
</organism>
<keyword evidence="2" id="KW-0479">Metal-binding</keyword>
<keyword evidence="2" id="KW-0411">Iron-sulfur</keyword>
<dbReference type="InterPro" id="IPR004494">
    <property type="entry name" value="MauM_NapG"/>
</dbReference>
<dbReference type="PROSITE" id="PS51318">
    <property type="entry name" value="TAT"/>
    <property type="match status" value="1"/>
</dbReference>
<dbReference type="HOGENOM" id="CLU_077329_0_0_5"/>
<dbReference type="SUPFAM" id="SSF54862">
    <property type="entry name" value="4Fe-4S ferredoxins"/>
    <property type="match status" value="1"/>
</dbReference>
<keyword evidence="2" id="KW-0408">Iron</keyword>
<dbReference type="OrthoDB" id="9808559at2"/>
<name>Q2W3T2_PARM1</name>
<dbReference type="AlphaFoldDB" id="Q2W3T2"/>
<dbReference type="Pfam" id="PF12838">
    <property type="entry name" value="Fer4_7"/>
    <property type="match status" value="2"/>
</dbReference>
<keyword evidence="4" id="KW-0249">Electron transport</keyword>
<feature type="compositionally biased region" description="Basic and acidic residues" evidence="5">
    <location>
        <begin position="261"/>
        <end position="275"/>
    </location>
</feature>
<dbReference type="InterPro" id="IPR006311">
    <property type="entry name" value="TAT_signal"/>
</dbReference>
<gene>
    <name evidence="7" type="ordered locus">amb2689</name>
</gene>
<feature type="domain" description="4Fe-4S ferredoxin-type" evidence="6">
    <location>
        <begin position="181"/>
        <end position="212"/>
    </location>
</feature>
<dbReference type="GO" id="GO:0051539">
    <property type="term" value="F:4 iron, 4 sulfur cluster binding"/>
    <property type="evidence" value="ECO:0007669"/>
    <property type="project" value="UniProtKB-KW"/>
</dbReference>
<sequence>MARHHKTSGDAVDQNRRAMLAGTVKGACTVGLLGALLAIPARRRAEAVALRPPGAVAETDFLAACVRCGLCVKDCPYDTLRLSDLGDGPATGTPFFNARKVPCEMCETIPCVAACPTGALDKGLKDIKNAKMGVAVLVGQEACLNFLGLRCDVCYRVCPRIGEAITLELSHNVRTAKHAFFIPTVHSSKCTGCGKCERACVLDEAAIKVLPHVLATGQLGKHYRLGWEEKRSAGGSLVEPSPEVQVRGMEGVEMSPGGTYKLEKRPDGGFKEFKP</sequence>
<keyword evidence="8" id="KW-1185">Reference proteome</keyword>
<dbReference type="Proteomes" id="UP000007058">
    <property type="component" value="Chromosome"/>
</dbReference>
<protein>
    <submittedName>
        <fullName evidence="7">Ferredoxin</fullName>
    </submittedName>
</protein>